<dbReference type="EMBL" id="CAKLBY020000035">
    <property type="protein sequence ID" value="CAK7909875.1"/>
    <property type="molecule type" value="Genomic_DNA"/>
</dbReference>
<evidence type="ECO:0000313" key="2">
    <source>
        <dbReference type="Proteomes" id="UP001162060"/>
    </source>
</evidence>
<reference evidence="1" key="1">
    <citation type="submission" date="2024-01" db="EMBL/GenBank/DDBJ databases">
        <authorList>
            <person name="Webb A."/>
        </authorList>
    </citation>
    <scope>NUCLEOTIDE SEQUENCE</scope>
    <source>
        <strain evidence="1">Pm1</strain>
    </source>
</reference>
<proteinExistence type="predicted"/>
<accession>A0AAV1TBQ7</accession>
<evidence type="ECO:0000313" key="1">
    <source>
        <dbReference type="EMBL" id="CAK7909875.1"/>
    </source>
</evidence>
<sequence length="107" mass="12190">MVSALAQQMAANSQLREDVHELRSPASDFVEFVQSKYDRKQVRYEEEVKRSNAFREALACRVDQNVVIAHLKAEILPIVRARHAAQKKADREVAGIRKQMNDAGIGW</sequence>
<dbReference type="AlphaFoldDB" id="A0AAV1TBQ7"/>
<name>A0AAV1TBQ7_9STRA</name>
<organism evidence="1 2">
    <name type="scientific">Peronospora matthiolae</name>
    <dbReference type="NCBI Taxonomy" id="2874970"/>
    <lineage>
        <taxon>Eukaryota</taxon>
        <taxon>Sar</taxon>
        <taxon>Stramenopiles</taxon>
        <taxon>Oomycota</taxon>
        <taxon>Peronosporomycetes</taxon>
        <taxon>Peronosporales</taxon>
        <taxon>Peronosporaceae</taxon>
        <taxon>Peronospora</taxon>
    </lineage>
</organism>
<protein>
    <submittedName>
        <fullName evidence="1">Uncharacterized protein</fullName>
    </submittedName>
</protein>
<gene>
    <name evidence="1" type="ORF">PM001_LOCUS4022</name>
</gene>
<dbReference type="Proteomes" id="UP001162060">
    <property type="component" value="Unassembled WGS sequence"/>
</dbReference>
<comment type="caution">
    <text evidence="1">The sequence shown here is derived from an EMBL/GenBank/DDBJ whole genome shotgun (WGS) entry which is preliminary data.</text>
</comment>